<dbReference type="GO" id="GO:0003724">
    <property type="term" value="F:RNA helicase activity"/>
    <property type="evidence" value="ECO:0007669"/>
    <property type="project" value="UniProtKB-EC"/>
</dbReference>
<feature type="compositionally biased region" description="Basic and acidic residues" evidence="5">
    <location>
        <begin position="24"/>
        <end position="34"/>
    </location>
</feature>
<dbReference type="EC" id="3.6.4.13" evidence="8"/>
<dbReference type="InterPro" id="IPR027417">
    <property type="entry name" value="P-loop_NTPase"/>
</dbReference>
<dbReference type="Pfam" id="PF11898">
    <property type="entry name" value="DUF3418"/>
    <property type="match status" value="1"/>
</dbReference>
<dbReference type="SMART" id="SM00487">
    <property type="entry name" value="DEXDc"/>
    <property type="match status" value="1"/>
</dbReference>
<dbReference type="Pfam" id="PF04408">
    <property type="entry name" value="WHD_HA2"/>
    <property type="match status" value="1"/>
</dbReference>
<evidence type="ECO:0000256" key="2">
    <source>
        <dbReference type="ARBA" id="ARBA00022801"/>
    </source>
</evidence>
<feature type="compositionally biased region" description="Low complexity" evidence="5">
    <location>
        <begin position="1098"/>
        <end position="1114"/>
    </location>
</feature>
<dbReference type="SMART" id="SM00490">
    <property type="entry name" value="HELICc"/>
    <property type="match status" value="1"/>
</dbReference>
<dbReference type="SMART" id="SM00382">
    <property type="entry name" value="AAA"/>
    <property type="match status" value="1"/>
</dbReference>
<keyword evidence="4" id="KW-0067">ATP-binding</keyword>
<evidence type="ECO:0000259" key="6">
    <source>
        <dbReference type="PROSITE" id="PS51192"/>
    </source>
</evidence>
<dbReference type="PROSITE" id="PS51192">
    <property type="entry name" value="HELICASE_ATP_BIND_1"/>
    <property type="match status" value="1"/>
</dbReference>
<dbReference type="InterPro" id="IPR011709">
    <property type="entry name" value="DEAD-box_helicase_OB_fold"/>
</dbReference>
<feature type="compositionally biased region" description="Low complexity" evidence="5">
    <location>
        <begin position="70"/>
        <end position="102"/>
    </location>
</feature>
<keyword evidence="3 8" id="KW-0347">Helicase</keyword>
<dbReference type="InterPro" id="IPR011545">
    <property type="entry name" value="DEAD/DEAH_box_helicase_dom"/>
</dbReference>
<dbReference type="InterPro" id="IPR001650">
    <property type="entry name" value="Helicase_C-like"/>
</dbReference>
<keyword evidence="1" id="KW-0547">Nucleotide-binding</keyword>
<dbReference type="InterPro" id="IPR003593">
    <property type="entry name" value="AAA+_ATPase"/>
</dbReference>
<dbReference type="InterPro" id="IPR014001">
    <property type="entry name" value="Helicase_ATP-bd"/>
</dbReference>
<feature type="domain" description="Helicase ATP-binding" evidence="6">
    <location>
        <begin position="157"/>
        <end position="320"/>
    </location>
</feature>
<keyword evidence="2 8" id="KW-0378">Hydrolase</keyword>
<dbReference type="InterPro" id="IPR010222">
    <property type="entry name" value="RNA_helicase_HrpA"/>
</dbReference>
<dbReference type="Pfam" id="PF00271">
    <property type="entry name" value="Helicase_C"/>
    <property type="match status" value="1"/>
</dbReference>
<dbReference type="InterPro" id="IPR007502">
    <property type="entry name" value="Helicase-assoc_dom"/>
</dbReference>
<dbReference type="SUPFAM" id="SSF52540">
    <property type="entry name" value="P-loop containing nucleoside triphosphate hydrolases"/>
    <property type="match status" value="1"/>
</dbReference>
<evidence type="ECO:0000313" key="9">
    <source>
        <dbReference type="Proteomes" id="UP001589773"/>
    </source>
</evidence>
<sequence length="1428" mass="160376">MSEQSNKPSPQPARAASPNTPATEPRKQHPEGELRAPMTQTRDGELQTRAPRNEPRGGEPRRDEPRRAPQPRAEGGQRPAQGERPAQAPRAAQQQGQRGDAQQGERTRPQGNRERGERASRDDARASDARTPPFRNPLPPITFPEDLPVSGRRAEIAKAIQENQVVIVSGETGSGKTTQLPKICLELGRGEKGLIGHTQPRRIAASSTAKRIAQELGSSQGEHVGYKVRFNDTLQRGAWVKLMTDGILLAETQTDPLLRAYDTIIIDEAHERSLNIDFLLGYLKQLLPRRPDLKVIITSATIDAERFARHFGTPEKPAPVIEVSGRLYKVEVRYRPVDRDPVGVTAKPGEPAPKAQVAREKRDMIDAVVDAVDELCRIGSGDVLVFLPGEREIRDCAEALRKQHPPHVEILPLFARLSVEEQDRVFKTTNARRIVLATNVAETSLTVPGIRYVVDTGLARVKRYSFRNKVEQLQIEPVAQSSANQRAGRCGRVADGVCIRLYEEDDYNKRPKFADPEILRSSLASVILRMKSLHLTDVETFPFIEPPQGRAIADGYQLLHEVGAVDETNELTPLGRKLAKLPLDPRVSRMILAAVDNDCLTEMLVVASALSTQDPRDRPIEYQQQADEKHKKFADEKSEFLSYLKIWKWFEDAIAHKKSNRQLQENCRANFLSQLRLREWRDVHSQLLTTVREQGWRLNEAPATYDQLHMALLTGLLGNIGFKAEDEPVFLGARGIKFHIWPGSYLAKKPGRWVMAAELVETTRLYARTIAQIQPEWVEKVGAHLLKKSWGEPRWEKRQAQVTALERATLYGIVVYSNRRINYSQHNPREAREIFIRDALVAGDYETRAPFYAHNHKLVKEIENLEHKSRRLDVLVDEQLIEAFYDKEIPLTVVNGAGFEKWYKDASRDNPKLLFLNREELMRHEAAGVTTELFPKTMNVTGIEMGLSYHFEPGSPRDGVTLTVPLFALNQIPHERAGWLVPGMLKEKVHLLLKSLPQKLRRHCVPLPDYAARFFERHQDPLRFGRGDLIDALIADIHMHTSARVLTTDFKLETLPAHLSMNFKVIDEHGRQLDMGRNLATLQAELGGQARESFQKMAEATPAAAPAKLQAAPQPAAPAPSKGKGNAPVTKSSSAAAVPAPAAGAVQHTGLTTWSFGELPELLEITQGKITLIGFPALVDKGTHCDLEVFDDPNVAARTHRIGLRRLFALQLKDQLKFAEKNIPGLQQMGMQFMSVGMQEDLRDQIIAKAVDIACLQDPLPLDAASFNKRKDEGKGRIGLLINEIARLVGAVLAEFHGMPKRIQSLPPAVQSDIGSQLQGLIHKRFIADNEYSQLAHFPRYLKAINVRIEKLRGNPSRDAQLMAEWQNAASQFQRTLKNGGGKNNDPRMTEFRWMLEELRVSLFAQELRTPMPVSAKRLQKVWESMIR</sequence>
<evidence type="ECO:0000256" key="5">
    <source>
        <dbReference type="SAM" id="MobiDB-lite"/>
    </source>
</evidence>
<evidence type="ECO:0000256" key="1">
    <source>
        <dbReference type="ARBA" id="ARBA00022741"/>
    </source>
</evidence>
<dbReference type="CDD" id="cd18791">
    <property type="entry name" value="SF2_C_RHA"/>
    <property type="match status" value="1"/>
</dbReference>
<feature type="region of interest" description="Disordered" evidence="5">
    <location>
        <begin position="1096"/>
        <end position="1135"/>
    </location>
</feature>
<dbReference type="NCBIfam" id="TIGR01967">
    <property type="entry name" value="DEAH_box_HrpA"/>
    <property type="match status" value="1"/>
</dbReference>
<protein>
    <submittedName>
        <fullName evidence="8">ATP-dependent RNA helicase HrpA</fullName>
        <ecNumber evidence="8">3.6.4.13</ecNumber>
    </submittedName>
</protein>
<reference evidence="8 9" key="1">
    <citation type="submission" date="2024-09" db="EMBL/GenBank/DDBJ databases">
        <authorList>
            <person name="Sun Q."/>
            <person name="Mori K."/>
        </authorList>
    </citation>
    <scope>NUCLEOTIDE SEQUENCE [LARGE SCALE GENOMIC DNA]</scope>
    <source>
        <strain evidence="8 9">CCM 7792</strain>
    </source>
</reference>
<evidence type="ECO:0000256" key="3">
    <source>
        <dbReference type="ARBA" id="ARBA00022806"/>
    </source>
</evidence>
<dbReference type="PANTHER" id="PTHR18934">
    <property type="entry name" value="ATP-DEPENDENT RNA HELICASE"/>
    <property type="match status" value="1"/>
</dbReference>
<dbReference type="GO" id="GO:0016787">
    <property type="term" value="F:hydrolase activity"/>
    <property type="evidence" value="ECO:0007669"/>
    <property type="project" value="UniProtKB-KW"/>
</dbReference>
<dbReference type="Proteomes" id="UP001589773">
    <property type="component" value="Unassembled WGS sequence"/>
</dbReference>
<dbReference type="InterPro" id="IPR048333">
    <property type="entry name" value="HA2_WH"/>
</dbReference>
<feature type="region of interest" description="Disordered" evidence="5">
    <location>
        <begin position="1"/>
        <end position="147"/>
    </location>
</feature>
<proteinExistence type="predicted"/>
<dbReference type="Pfam" id="PF00270">
    <property type="entry name" value="DEAD"/>
    <property type="match status" value="1"/>
</dbReference>
<dbReference type="Pfam" id="PF21010">
    <property type="entry name" value="HA2_C"/>
    <property type="match status" value="1"/>
</dbReference>
<dbReference type="Gene3D" id="3.40.50.300">
    <property type="entry name" value="P-loop containing nucleotide triphosphate hydrolases"/>
    <property type="match status" value="2"/>
</dbReference>
<evidence type="ECO:0000256" key="4">
    <source>
        <dbReference type="ARBA" id="ARBA00022840"/>
    </source>
</evidence>
<name>A0ABV6FHR5_9BURK</name>
<dbReference type="PANTHER" id="PTHR18934:SF99">
    <property type="entry name" value="ATP-DEPENDENT RNA HELICASE DHX37-RELATED"/>
    <property type="match status" value="1"/>
</dbReference>
<gene>
    <name evidence="8" type="primary">hrpA</name>
    <name evidence="8" type="ORF">ACFFJK_14280</name>
</gene>
<accession>A0ABV6FHR5</accession>
<dbReference type="Pfam" id="PF07717">
    <property type="entry name" value="OB_NTP_bind"/>
    <property type="match status" value="1"/>
</dbReference>
<feature type="domain" description="Helicase C-terminal" evidence="7">
    <location>
        <begin position="364"/>
        <end position="534"/>
    </location>
</feature>
<dbReference type="SMART" id="SM00847">
    <property type="entry name" value="HA2"/>
    <property type="match status" value="1"/>
</dbReference>
<dbReference type="EMBL" id="JBHLWP010000013">
    <property type="protein sequence ID" value="MFC0253063.1"/>
    <property type="molecule type" value="Genomic_DNA"/>
</dbReference>
<dbReference type="PROSITE" id="PS51194">
    <property type="entry name" value="HELICASE_CTER"/>
    <property type="match status" value="1"/>
</dbReference>
<organism evidence="8 9">
    <name type="scientific">Massilia consociata</name>
    <dbReference type="NCBI Taxonomy" id="760117"/>
    <lineage>
        <taxon>Bacteria</taxon>
        <taxon>Pseudomonadati</taxon>
        <taxon>Pseudomonadota</taxon>
        <taxon>Betaproteobacteria</taxon>
        <taxon>Burkholderiales</taxon>
        <taxon>Oxalobacteraceae</taxon>
        <taxon>Telluria group</taxon>
        <taxon>Massilia</taxon>
    </lineage>
</organism>
<comment type="caution">
    <text evidence="8">The sequence shown here is derived from an EMBL/GenBank/DDBJ whole genome shotgun (WGS) entry which is preliminary data.</text>
</comment>
<feature type="compositionally biased region" description="Basic and acidic residues" evidence="5">
    <location>
        <begin position="103"/>
        <end position="128"/>
    </location>
</feature>
<keyword evidence="9" id="KW-1185">Reference proteome</keyword>
<dbReference type="Gene3D" id="1.20.120.1080">
    <property type="match status" value="1"/>
</dbReference>
<dbReference type="RefSeq" id="WP_379680008.1">
    <property type="nucleotide sequence ID" value="NZ_JBHLWP010000013.1"/>
</dbReference>
<dbReference type="InterPro" id="IPR024590">
    <property type="entry name" value="HrpA_C"/>
</dbReference>
<evidence type="ECO:0000259" key="7">
    <source>
        <dbReference type="PROSITE" id="PS51194"/>
    </source>
</evidence>
<evidence type="ECO:0000313" key="8">
    <source>
        <dbReference type="EMBL" id="MFC0253063.1"/>
    </source>
</evidence>
<feature type="compositionally biased region" description="Basic and acidic residues" evidence="5">
    <location>
        <begin position="42"/>
        <end position="67"/>
    </location>
</feature>